<sequence>MISLRNRSFQFANSAKKTLEDVTTEVRSGEFVLLIGPTGSGKTTLLRQWIPSLVPFGEVHGEACIDEVDVTTLPKRDIAKSIGMVFQDPDRQLVMETVSQELAFTLENVGIASDVIRKRMMEVVYYLDLHSLLHVSVDALSGGQKQLVALASALMLQPRVLLLDEPTSQLDPVAAKQFLSVLVQINRELGTTIVLSEHRFQEMLPLVDTVWMMDNGQLVFQGKPIEFVHQANDSSSPFKSFCPDVTRLYLEKAPAIDLTSPPMDVRSTMSWLHTVRPAFQSEANEPAVVRETPVLAFEHIDFHYPGSEAILWDCSFQLHAGDRMALFGSNGSGKSTLLKLLAGIHTPQAGRFRLHGKPYKKRRTEHAKQIAYLPQQPALFFSENTISEELTAALTEPSMLTEFAERFGLIQLLDRHPFDVSGGEMQKAALACLIARSPEILLLDEPTKGLDPIAKQRLLELLENELPAQTALLFTTHDIEFAAVASNRCGMLFDRALQVDGSPKEVLTGNALYSTTIHRALRDMAPGCLTLSEALERWQ</sequence>
<dbReference type="InterPro" id="IPR027417">
    <property type="entry name" value="P-loop_NTPase"/>
</dbReference>
<comment type="similarity">
    <text evidence="2">Belongs to the ABC transporter superfamily.</text>
</comment>
<dbReference type="InterPro" id="IPR050095">
    <property type="entry name" value="ECF_ABC_transporter_ATP-bd"/>
</dbReference>
<evidence type="ECO:0000256" key="4">
    <source>
        <dbReference type="ARBA" id="ARBA00022475"/>
    </source>
</evidence>
<evidence type="ECO:0000256" key="2">
    <source>
        <dbReference type="ARBA" id="ARBA00005417"/>
    </source>
</evidence>
<evidence type="ECO:0000256" key="3">
    <source>
        <dbReference type="ARBA" id="ARBA00022448"/>
    </source>
</evidence>
<dbReference type="PANTHER" id="PTHR43553:SF27">
    <property type="entry name" value="ENERGY-COUPLING FACTOR TRANSPORTER ATP-BINDING PROTEIN ECFA2"/>
    <property type="match status" value="1"/>
</dbReference>
<keyword evidence="11" id="KW-1185">Reference proteome</keyword>
<keyword evidence="3" id="KW-0813">Transport</keyword>
<dbReference type="Gene3D" id="3.40.50.300">
    <property type="entry name" value="P-loop containing nucleotide triphosphate hydrolases"/>
    <property type="match status" value="2"/>
</dbReference>
<dbReference type="GO" id="GO:0016887">
    <property type="term" value="F:ATP hydrolysis activity"/>
    <property type="evidence" value="ECO:0007669"/>
    <property type="project" value="InterPro"/>
</dbReference>
<dbReference type="Pfam" id="PF00005">
    <property type="entry name" value="ABC_tran"/>
    <property type="match status" value="2"/>
</dbReference>
<proteinExistence type="inferred from homology"/>
<evidence type="ECO:0000313" key="11">
    <source>
        <dbReference type="Proteomes" id="UP000295632"/>
    </source>
</evidence>
<dbReference type="InterPro" id="IPR017871">
    <property type="entry name" value="ABC_transporter-like_CS"/>
</dbReference>
<keyword evidence="7" id="KW-1278">Translocase</keyword>
<evidence type="ECO:0000259" key="9">
    <source>
        <dbReference type="PROSITE" id="PS50893"/>
    </source>
</evidence>
<keyword evidence="5" id="KW-0547">Nucleotide-binding</keyword>
<comment type="caution">
    <text evidence="10">The sequence shown here is derived from an EMBL/GenBank/DDBJ whole genome shotgun (WGS) entry which is preliminary data.</text>
</comment>
<evidence type="ECO:0000256" key="7">
    <source>
        <dbReference type="ARBA" id="ARBA00022967"/>
    </source>
</evidence>
<evidence type="ECO:0000256" key="6">
    <source>
        <dbReference type="ARBA" id="ARBA00022840"/>
    </source>
</evidence>
<feature type="domain" description="ABC transporter" evidence="9">
    <location>
        <begin position="295"/>
        <end position="519"/>
    </location>
</feature>
<evidence type="ECO:0000313" key="10">
    <source>
        <dbReference type="EMBL" id="TDQ42020.1"/>
    </source>
</evidence>
<dbReference type="PROSITE" id="PS50893">
    <property type="entry name" value="ABC_TRANSPORTER_2"/>
    <property type="match status" value="2"/>
</dbReference>
<dbReference type="PROSITE" id="PS00211">
    <property type="entry name" value="ABC_TRANSPORTER_1"/>
    <property type="match status" value="2"/>
</dbReference>
<dbReference type="GO" id="GO:0042626">
    <property type="term" value="F:ATPase-coupled transmembrane transporter activity"/>
    <property type="evidence" value="ECO:0007669"/>
    <property type="project" value="TreeGrafter"/>
</dbReference>
<dbReference type="GO" id="GO:0005524">
    <property type="term" value="F:ATP binding"/>
    <property type="evidence" value="ECO:0007669"/>
    <property type="project" value="UniProtKB-KW"/>
</dbReference>
<name>A0A4R6U688_9BACI</name>
<dbReference type="CDD" id="cd03225">
    <property type="entry name" value="ABC_cobalt_CbiO_domain1"/>
    <property type="match status" value="1"/>
</dbReference>
<keyword evidence="4" id="KW-1003">Cell membrane</keyword>
<evidence type="ECO:0000256" key="8">
    <source>
        <dbReference type="ARBA" id="ARBA00023136"/>
    </source>
</evidence>
<feature type="domain" description="ABC transporter" evidence="9">
    <location>
        <begin position="4"/>
        <end position="240"/>
    </location>
</feature>
<dbReference type="InterPro" id="IPR003593">
    <property type="entry name" value="AAA+_ATPase"/>
</dbReference>
<dbReference type="AlphaFoldDB" id="A0A4R6U688"/>
<protein>
    <submittedName>
        <fullName evidence="10">Energy-coupling factor transport system ATP-binding protein</fullName>
    </submittedName>
</protein>
<dbReference type="InterPro" id="IPR015856">
    <property type="entry name" value="ABC_transpr_CbiO/EcfA_su"/>
</dbReference>
<gene>
    <name evidence="10" type="ORF">EV213_10248</name>
</gene>
<dbReference type="SUPFAM" id="SSF52540">
    <property type="entry name" value="P-loop containing nucleoside triphosphate hydrolases"/>
    <property type="match status" value="2"/>
</dbReference>
<keyword evidence="8" id="KW-0472">Membrane</keyword>
<evidence type="ECO:0000256" key="5">
    <source>
        <dbReference type="ARBA" id="ARBA00022741"/>
    </source>
</evidence>
<dbReference type="PANTHER" id="PTHR43553">
    <property type="entry name" value="HEAVY METAL TRANSPORTER"/>
    <property type="match status" value="1"/>
</dbReference>
<dbReference type="GO" id="GO:0043190">
    <property type="term" value="C:ATP-binding cassette (ABC) transporter complex"/>
    <property type="evidence" value="ECO:0007669"/>
    <property type="project" value="TreeGrafter"/>
</dbReference>
<dbReference type="OrthoDB" id="501320at2"/>
<comment type="subcellular location">
    <subcellularLocation>
        <location evidence="1">Cell membrane</location>
        <topology evidence="1">Peripheral membrane protein</topology>
    </subcellularLocation>
</comment>
<dbReference type="InterPro" id="IPR003439">
    <property type="entry name" value="ABC_transporter-like_ATP-bd"/>
</dbReference>
<dbReference type="EMBL" id="SNYJ01000002">
    <property type="protein sequence ID" value="TDQ42020.1"/>
    <property type="molecule type" value="Genomic_DNA"/>
</dbReference>
<reference evidence="10 11" key="1">
    <citation type="submission" date="2019-03" db="EMBL/GenBank/DDBJ databases">
        <title>Genomic Encyclopedia of Type Strains, Phase IV (KMG-IV): sequencing the most valuable type-strain genomes for metagenomic binning, comparative biology and taxonomic classification.</title>
        <authorList>
            <person name="Goeker M."/>
        </authorList>
    </citation>
    <scope>NUCLEOTIDE SEQUENCE [LARGE SCALE GENOMIC DNA]</scope>
    <source>
        <strain evidence="10 11">DSM 28697</strain>
    </source>
</reference>
<dbReference type="SMART" id="SM00382">
    <property type="entry name" value="AAA"/>
    <property type="match status" value="2"/>
</dbReference>
<dbReference type="Proteomes" id="UP000295632">
    <property type="component" value="Unassembled WGS sequence"/>
</dbReference>
<evidence type="ECO:0000256" key="1">
    <source>
        <dbReference type="ARBA" id="ARBA00004202"/>
    </source>
</evidence>
<organism evidence="10 11">
    <name type="scientific">Aureibacillus halotolerans</name>
    <dbReference type="NCBI Taxonomy" id="1508390"/>
    <lineage>
        <taxon>Bacteria</taxon>
        <taxon>Bacillati</taxon>
        <taxon>Bacillota</taxon>
        <taxon>Bacilli</taxon>
        <taxon>Bacillales</taxon>
        <taxon>Bacillaceae</taxon>
        <taxon>Aureibacillus</taxon>
    </lineage>
</organism>
<keyword evidence="6 10" id="KW-0067">ATP-binding</keyword>
<accession>A0A4R6U688</accession>
<dbReference type="RefSeq" id="WP_133578919.1">
    <property type="nucleotide sequence ID" value="NZ_SNYJ01000002.1"/>
</dbReference>